<keyword evidence="3" id="KW-1185">Reference proteome</keyword>
<comment type="caution">
    <text evidence="2">The sequence shown here is derived from an EMBL/GenBank/DDBJ whole genome shotgun (WGS) entry which is preliminary data.</text>
</comment>
<sequence length="71" mass="7589">MKNESDEGTDFLKSESIETPGSLNSSSTTSAVITEETENADDEDASVENYDLHFSHLNSSDAHTSFSSGNA</sequence>
<evidence type="ECO:0000313" key="3">
    <source>
        <dbReference type="Proteomes" id="UP001642360"/>
    </source>
</evidence>
<evidence type="ECO:0000256" key="1">
    <source>
        <dbReference type="SAM" id="MobiDB-lite"/>
    </source>
</evidence>
<feature type="compositionally biased region" description="Acidic residues" evidence="1">
    <location>
        <begin position="35"/>
        <end position="46"/>
    </location>
</feature>
<dbReference type="Proteomes" id="UP001642360">
    <property type="component" value="Unassembled WGS sequence"/>
</dbReference>
<reference evidence="2 3" key="1">
    <citation type="submission" date="2024-02" db="EMBL/GenBank/DDBJ databases">
        <authorList>
            <person name="Vignale AGUSTIN F."/>
            <person name="Sosa J E."/>
            <person name="Modenutti C."/>
        </authorList>
    </citation>
    <scope>NUCLEOTIDE SEQUENCE [LARGE SCALE GENOMIC DNA]</scope>
</reference>
<name>A0ABC8V1J9_9AQUA</name>
<evidence type="ECO:0000313" key="2">
    <source>
        <dbReference type="EMBL" id="CAK9187190.1"/>
    </source>
</evidence>
<proteinExistence type="predicted"/>
<accession>A0ABC8V1J9</accession>
<gene>
    <name evidence="2" type="ORF">ILEXP_LOCUS57702</name>
</gene>
<feature type="region of interest" description="Disordered" evidence="1">
    <location>
        <begin position="1"/>
        <end position="48"/>
    </location>
</feature>
<feature type="compositionally biased region" description="Basic and acidic residues" evidence="1">
    <location>
        <begin position="1"/>
        <end position="16"/>
    </location>
</feature>
<protein>
    <submittedName>
        <fullName evidence="2">Uncharacterized protein</fullName>
    </submittedName>
</protein>
<organism evidence="2 3">
    <name type="scientific">Ilex paraguariensis</name>
    <name type="common">yerba mate</name>
    <dbReference type="NCBI Taxonomy" id="185542"/>
    <lineage>
        <taxon>Eukaryota</taxon>
        <taxon>Viridiplantae</taxon>
        <taxon>Streptophyta</taxon>
        <taxon>Embryophyta</taxon>
        <taxon>Tracheophyta</taxon>
        <taxon>Spermatophyta</taxon>
        <taxon>Magnoliopsida</taxon>
        <taxon>eudicotyledons</taxon>
        <taxon>Gunneridae</taxon>
        <taxon>Pentapetalae</taxon>
        <taxon>asterids</taxon>
        <taxon>campanulids</taxon>
        <taxon>Aquifoliales</taxon>
        <taxon>Aquifoliaceae</taxon>
        <taxon>Ilex</taxon>
    </lineage>
</organism>
<dbReference type="EMBL" id="CAUOFW020009841">
    <property type="protein sequence ID" value="CAK9187190.1"/>
    <property type="molecule type" value="Genomic_DNA"/>
</dbReference>
<dbReference type="AlphaFoldDB" id="A0ABC8V1J9"/>
<feature type="compositionally biased region" description="Polar residues" evidence="1">
    <location>
        <begin position="17"/>
        <end position="32"/>
    </location>
</feature>